<feature type="region of interest" description="Disordered" evidence="1">
    <location>
        <begin position="1"/>
        <end position="22"/>
    </location>
</feature>
<gene>
    <name evidence="2" type="ORF">K435DRAFT_873901</name>
</gene>
<protein>
    <submittedName>
        <fullName evidence="2">Uncharacterized protein</fullName>
    </submittedName>
</protein>
<organism evidence="2 3">
    <name type="scientific">Dendrothele bispora (strain CBS 962.96)</name>
    <dbReference type="NCBI Taxonomy" id="1314807"/>
    <lineage>
        <taxon>Eukaryota</taxon>
        <taxon>Fungi</taxon>
        <taxon>Dikarya</taxon>
        <taxon>Basidiomycota</taxon>
        <taxon>Agaricomycotina</taxon>
        <taxon>Agaricomycetes</taxon>
        <taxon>Agaricomycetidae</taxon>
        <taxon>Agaricales</taxon>
        <taxon>Agaricales incertae sedis</taxon>
        <taxon>Dendrothele</taxon>
    </lineage>
</organism>
<dbReference type="AlphaFoldDB" id="A0A4S8KXZ2"/>
<dbReference type="SUPFAM" id="SSF51905">
    <property type="entry name" value="FAD/NAD(P)-binding domain"/>
    <property type="match status" value="1"/>
</dbReference>
<evidence type="ECO:0000256" key="1">
    <source>
        <dbReference type="SAM" id="MobiDB-lite"/>
    </source>
</evidence>
<proteinExistence type="predicted"/>
<name>A0A4S8KXZ2_DENBC</name>
<evidence type="ECO:0000313" key="3">
    <source>
        <dbReference type="Proteomes" id="UP000297245"/>
    </source>
</evidence>
<feature type="compositionally biased region" description="Basic and acidic residues" evidence="1">
    <location>
        <begin position="9"/>
        <end position="22"/>
    </location>
</feature>
<keyword evidence="3" id="KW-1185">Reference proteome</keyword>
<dbReference type="OrthoDB" id="2647594at2759"/>
<accession>A0A4S8KXZ2</accession>
<dbReference type="Gene3D" id="3.50.50.60">
    <property type="entry name" value="FAD/NAD(P)-binding domain"/>
    <property type="match status" value="1"/>
</dbReference>
<evidence type="ECO:0000313" key="2">
    <source>
        <dbReference type="EMBL" id="THU80889.1"/>
    </source>
</evidence>
<reference evidence="2 3" key="1">
    <citation type="journal article" date="2019" name="Nat. Ecol. Evol.">
        <title>Megaphylogeny resolves global patterns of mushroom evolution.</title>
        <authorList>
            <person name="Varga T."/>
            <person name="Krizsan K."/>
            <person name="Foldi C."/>
            <person name="Dima B."/>
            <person name="Sanchez-Garcia M."/>
            <person name="Sanchez-Ramirez S."/>
            <person name="Szollosi G.J."/>
            <person name="Szarkandi J.G."/>
            <person name="Papp V."/>
            <person name="Albert L."/>
            <person name="Andreopoulos W."/>
            <person name="Angelini C."/>
            <person name="Antonin V."/>
            <person name="Barry K.W."/>
            <person name="Bougher N.L."/>
            <person name="Buchanan P."/>
            <person name="Buyck B."/>
            <person name="Bense V."/>
            <person name="Catcheside P."/>
            <person name="Chovatia M."/>
            <person name="Cooper J."/>
            <person name="Damon W."/>
            <person name="Desjardin D."/>
            <person name="Finy P."/>
            <person name="Geml J."/>
            <person name="Haridas S."/>
            <person name="Hughes K."/>
            <person name="Justo A."/>
            <person name="Karasinski D."/>
            <person name="Kautmanova I."/>
            <person name="Kiss B."/>
            <person name="Kocsube S."/>
            <person name="Kotiranta H."/>
            <person name="LaButti K.M."/>
            <person name="Lechner B.E."/>
            <person name="Liimatainen K."/>
            <person name="Lipzen A."/>
            <person name="Lukacs Z."/>
            <person name="Mihaltcheva S."/>
            <person name="Morgado L.N."/>
            <person name="Niskanen T."/>
            <person name="Noordeloos M.E."/>
            <person name="Ohm R.A."/>
            <person name="Ortiz-Santana B."/>
            <person name="Ovrebo C."/>
            <person name="Racz N."/>
            <person name="Riley R."/>
            <person name="Savchenko A."/>
            <person name="Shiryaev A."/>
            <person name="Soop K."/>
            <person name="Spirin V."/>
            <person name="Szebenyi C."/>
            <person name="Tomsovsky M."/>
            <person name="Tulloss R.E."/>
            <person name="Uehling J."/>
            <person name="Grigoriev I.V."/>
            <person name="Vagvolgyi C."/>
            <person name="Papp T."/>
            <person name="Martin F.M."/>
            <person name="Miettinen O."/>
            <person name="Hibbett D.S."/>
            <person name="Nagy L.G."/>
        </authorList>
    </citation>
    <scope>NUCLEOTIDE SEQUENCE [LARGE SCALE GENOMIC DNA]</scope>
    <source>
        <strain evidence="2 3">CBS 962.96</strain>
    </source>
</reference>
<sequence length="146" mass="15937">MSSHFRGNVPRDPERVGETTGARRDNAQASCLLLLYDPSLRVYRAPPDNSPSYIPNNILAVKSHPFIPPWCSVNSWTWYDARHGGSLSVECFDVIVVGGSVAGCSTALSLIRQKPDAPVPVFNNADASHFKVGTALSEDIQQVFHT</sequence>
<dbReference type="InterPro" id="IPR036188">
    <property type="entry name" value="FAD/NAD-bd_sf"/>
</dbReference>
<dbReference type="Proteomes" id="UP000297245">
    <property type="component" value="Unassembled WGS sequence"/>
</dbReference>
<dbReference type="EMBL" id="ML179860">
    <property type="protein sequence ID" value="THU80889.1"/>
    <property type="molecule type" value="Genomic_DNA"/>
</dbReference>